<dbReference type="Gene3D" id="3.20.20.70">
    <property type="entry name" value="Aldolase class I"/>
    <property type="match status" value="1"/>
</dbReference>
<dbReference type="PRINTS" id="PR00368">
    <property type="entry name" value="FADPNR"/>
</dbReference>
<dbReference type="InterPro" id="IPR023753">
    <property type="entry name" value="FAD/NAD-binding_dom"/>
</dbReference>
<dbReference type="RefSeq" id="WP_151175848.1">
    <property type="nucleotide sequence ID" value="NZ_CP042906.1"/>
</dbReference>
<dbReference type="GO" id="GO:0051536">
    <property type="term" value="F:iron-sulfur cluster binding"/>
    <property type="evidence" value="ECO:0007669"/>
    <property type="project" value="UniProtKB-KW"/>
</dbReference>
<evidence type="ECO:0000256" key="5">
    <source>
        <dbReference type="ARBA" id="ARBA00022643"/>
    </source>
</evidence>
<evidence type="ECO:0000256" key="7">
    <source>
        <dbReference type="ARBA" id="ARBA00023002"/>
    </source>
</evidence>
<dbReference type="GO" id="GO:0010181">
    <property type="term" value="F:FMN binding"/>
    <property type="evidence" value="ECO:0007669"/>
    <property type="project" value="InterPro"/>
</dbReference>
<evidence type="ECO:0000313" key="12">
    <source>
        <dbReference type="EMBL" id="QEX15394.1"/>
    </source>
</evidence>
<gene>
    <name evidence="12" type="ORF">FRZ44_06770</name>
</gene>
<dbReference type="GO" id="GO:0046872">
    <property type="term" value="F:metal ion binding"/>
    <property type="evidence" value="ECO:0007669"/>
    <property type="project" value="UniProtKB-KW"/>
</dbReference>
<keyword evidence="5" id="KW-0288">FMN</keyword>
<comment type="cofactor">
    <cofactor evidence="1">
        <name>FMN</name>
        <dbReference type="ChEBI" id="CHEBI:58210"/>
    </cofactor>
</comment>
<organism evidence="12 13">
    <name type="scientific">Hypericibacter terrae</name>
    <dbReference type="NCBI Taxonomy" id="2602015"/>
    <lineage>
        <taxon>Bacteria</taxon>
        <taxon>Pseudomonadati</taxon>
        <taxon>Pseudomonadota</taxon>
        <taxon>Alphaproteobacteria</taxon>
        <taxon>Rhodospirillales</taxon>
        <taxon>Dongiaceae</taxon>
        <taxon>Hypericibacter</taxon>
    </lineage>
</organism>
<evidence type="ECO:0000256" key="9">
    <source>
        <dbReference type="ARBA" id="ARBA00023014"/>
    </source>
</evidence>
<reference evidence="12 13" key="1">
    <citation type="submission" date="2019-08" db="EMBL/GenBank/DDBJ databases">
        <title>Hyperibacter terrae gen. nov., sp. nov. and Hyperibacter viscosus sp. nov., two new members in the family Rhodospirillaceae isolated from the rhizosphere of Hypericum perforatum.</title>
        <authorList>
            <person name="Noviana Z."/>
        </authorList>
    </citation>
    <scope>NUCLEOTIDE SEQUENCE [LARGE SCALE GENOMIC DNA]</scope>
    <source>
        <strain evidence="12 13">R5913</strain>
    </source>
</reference>
<dbReference type="Pfam" id="PF00724">
    <property type="entry name" value="Oxidored_FMN"/>
    <property type="match status" value="1"/>
</dbReference>
<dbReference type="Pfam" id="PF07992">
    <property type="entry name" value="Pyr_redox_2"/>
    <property type="match status" value="1"/>
</dbReference>
<dbReference type="AlphaFoldDB" id="A0A5J6MD99"/>
<dbReference type="PANTHER" id="PTHR42917:SF2">
    <property type="entry name" value="2,4-DIENOYL-COA REDUCTASE [(2E)-ENOYL-COA-PRODUCING]"/>
    <property type="match status" value="1"/>
</dbReference>
<evidence type="ECO:0000259" key="11">
    <source>
        <dbReference type="Pfam" id="PF07992"/>
    </source>
</evidence>
<dbReference type="Gene3D" id="3.40.50.720">
    <property type="entry name" value="NAD(P)-binding Rossmann-like Domain"/>
    <property type="match status" value="1"/>
</dbReference>
<dbReference type="InterPro" id="IPR051793">
    <property type="entry name" value="NADH:flavin_oxidoreductase"/>
</dbReference>
<evidence type="ECO:0000259" key="10">
    <source>
        <dbReference type="Pfam" id="PF00724"/>
    </source>
</evidence>
<keyword evidence="4" id="KW-0285">Flavoprotein</keyword>
<dbReference type="SUPFAM" id="SSF51395">
    <property type="entry name" value="FMN-linked oxidoreductases"/>
    <property type="match status" value="1"/>
</dbReference>
<evidence type="ECO:0000256" key="3">
    <source>
        <dbReference type="ARBA" id="ARBA00011048"/>
    </source>
</evidence>
<dbReference type="EMBL" id="CP042906">
    <property type="protein sequence ID" value="QEX15394.1"/>
    <property type="molecule type" value="Genomic_DNA"/>
</dbReference>
<dbReference type="SUPFAM" id="SSF51971">
    <property type="entry name" value="Nucleotide-binding domain"/>
    <property type="match status" value="1"/>
</dbReference>
<evidence type="ECO:0000256" key="2">
    <source>
        <dbReference type="ARBA" id="ARBA00001966"/>
    </source>
</evidence>
<keyword evidence="9" id="KW-0411">Iron-sulfur</keyword>
<keyword evidence="6" id="KW-0479">Metal-binding</keyword>
<feature type="domain" description="FAD/NAD(P)-binding" evidence="11">
    <location>
        <begin position="388"/>
        <end position="625"/>
    </location>
</feature>
<keyword evidence="8" id="KW-0408">Iron</keyword>
<comment type="cofactor">
    <cofactor evidence="2">
        <name>[4Fe-4S] cluster</name>
        <dbReference type="ChEBI" id="CHEBI:49883"/>
    </cofactor>
</comment>
<keyword evidence="13" id="KW-1185">Reference proteome</keyword>
<evidence type="ECO:0000256" key="6">
    <source>
        <dbReference type="ARBA" id="ARBA00022723"/>
    </source>
</evidence>
<sequence>MARNPRYDILFEPVKIGPVTARNRFYQVPHCTGMGVQMPKTLAAMRAVKAEGGWGVVNTEYCSIHPTSDDAPYKFCSLWDDDDRRVMATIADAIHEHGALAGCQLWHGGEFAVNRASRLPPISVDGAPAHYLWPLQTRAMDRQDIRELRRWQGDAAKRAVQAGFNIVYVYAGHAYLPFQFIARRFNHRGDEYGGKLENRVRMLREMIETTRDAIGPNVALAIRFAVDELMGDHGVAAGAEGREVVEMLAELPDLWDVNISQVTNDSMSARFAEEGFQEPYVSFVKKVTTKPVVGVGRFTSPDTMVSQIKRGVLDLIGAARPSIADPFLPKKVEEGREDEIRECIGCNICRSCNNEGVPIRCTQNPTMGEEWRRGWHPERVAPKRSDKRVLIVGAGPAGLECAVTLGKRGYAVALADAADELGGRINAECRLPGLGSYGRVRDWRLGQLAKLPQVELYPASRLAAADVREFGADHVVIATGSRWRRDGVGMASHDAMVNADTAEVFAPEDIMAGAVPAGPVVVYDEDQYYMGGCLAMKLVQLGLEVALVTPGGEASSYCRMTDEHDKVQKRLLDLGVEIVVNRQLAGFDGEAAHLECVYTGRAYRQKAKSLVLVTMRRPESALYEELAGDPAALTAAGIGGLARIGDCLAPGALVHAVHAGHLHAREFDEPAPGDVPYKRERAII</sequence>
<feature type="domain" description="NADH:flavin oxidoreductase/NADH oxidase N-terminal" evidence="10">
    <location>
        <begin position="10"/>
        <end position="339"/>
    </location>
</feature>
<dbReference type="SUPFAM" id="SSF51905">
    <property type="entry name" value="FAD/NAD(P)-binding domain"/>
    <property type="match status" value="1"/>
</dbReference>
<evidence type="ECO:0000256" key="1">
    <source>
        <dbReference type="ARBA" id="ARBA00001917"/>
    </source>
</evidence>
<dbReference type="InterPro" id="IPR036188">
    <property type="entry name" value="FAD/NAD-bd_sf"/>
</dbReference>
<protein>
    <submittedName>
        <fullName evidence="12">Methylamine</fullName>
    </submittedName>
</protein>
<dbReference type="KEGG" id="htq:FRZ44_06770"/>
<comment type="similarity">
    <text evidence="3">In the N-terminal section; belongs to the NADH:flavin oxidoreductase/NADH oxidase family.</text>
</comment>
<dbReference type="Proteomes" id="UP000326202">
    <property type="component" value="Chromosome"/>
</dbReference>
<evidence type="ECO:0000313" key="13">
    <source>
        <dbReference type="Proteomes" id="UP000326202"/>
    </source>
</evidence>
<evidence type="ECO:0000256" key="4">
    <source>
        <dbReference type="ARBA" id="ARBA00022630"/>
    </source>
</evidence>
<name>A0A5J6MD99_9PROT</name>
<dbReference type="PANTHER" id="PTHR42917">
    <property type="entry name" value="2,4-DIENOYL-COA REDUCTASE"/>
    <property type="match status" value="1"/>
</dbReference>
<dbReference type="GO" id="GO:0016491">
    <property type="term" value="F:oxidoreductase activity"/>
    <property type="evidence" value="ECO:0007669"/>
    <property type="project" value="UniProtKB-KW"/>
</dbReference>
<dbReference type="OrthoDB" id="9804454at2"/>
<evidence type="ECO:0000256" key="8">
    <source>
        <dbReference type="ARBA" id="ARBA00023004"/>
    </source>
</evidence>
<keyword evidence="7" id="KW-0560">Oxidoreductase</keyword>
<dbReference type="InterPro" id="IPR013785">
    <property type="entry name" value="Aldolase_TIM"/>
</dbReference>
<proteinExistence type="inferred from homology"/>
<dbReference type="Gene3D" id="3.50.50.60">
    <property type="entry name" value="FAD/NAD(P)-binding domain"/>
    <property type="match status" value="1"/>
</dbReference>
<accession>A0A5J6MD99</accession>
<dbReference type="InterPro" id="IPR001155">
    <property type="entry name" value="OxRdtase_FMN_N"/>
</dbReference>